<evidence type="ECO:0008006" key="10">
    <source>
        <dbReference type="Google" id="ProtNLM"/>
    </source>
</evidence>
<dbReference type="GO" id="GO:0005886">
    <property type="term" value="C:plasma membrane"/>
    <property type="evidence" value="ECO:0007669"/>
    <property type="project" value="UniProtKB-SubCell"/>
</dbReference>
<evidence type="ECO:0000256" key="2">
    <source>
        <dbReference type="ARBA" id="ARBA00022475"/>
    </source>
</evidence>
<comment type="similarity">
    <text evidence="7">Belongs to the glycosyltransferase 87 family.</text>
</comment>
<organism evidence="9">
    <name type="scientific">Mycobacterium xenopi 4042</name>
    <dbReference type="NCBI Taxonomy" id="1299334"/>
    <lineage>
        <taxon>Bacteria</taxon>
        <taxon>Bacillati</taxon>
        <taxon>Actinomycetota</taxon>
        <taxon>Actinomycetes</taxon>
        <taxon>Mycobacteriales</taxon>
        <taxon>Mycobacteriaceae</taxon>
        <taxon>Mycobacterium</taxon>
    </lineage>
</organism>
<gene>
    <name evidence="9" type="ORF">I553_6254</name>
</gene>
<proteinExistence type="inferred from homology"/>
<keyword evidence="3" id="KW-0808">Transferase</keyword>
<comment type="caution">
    <text evidence="9">The sequence shown here is derived from an EMBL/GenBank/DDBJ whole genome shotgun (WGS) entry which is preliminary data.</text>
</comment>
<dbReference type="PATRIC" id="fig|1299334.3.peg.4414"/>
<dbReference type="GO" id="GO:0016758">
    <property type="term" value="F:hexosyltransferase activity"/>
    <property type="evidence" value="ECO:0007669"/>
    <property type="project" value="InterPro"/>
</dbReference>
<reference evidence="9" key="1">
    <citation type="submission" date="2014-01" db="EMBL/GenBank/DDBJ databases">
        <authorList>
            <person name="Brown-Elliot B."/>
            <person name="Wallace R."/>
            <person name="Lenaerts A."/>
            <person name="Ordway D."/>
            <person name="DeGroote M.A."/>
            <person name="Parker T."/>
            <person name="Sizemore C."/>
            <person name="Tallon L.J."/>
            <person name="Sadzewicz L.K."/>
            <person name="Sengamalay N."/>
            <person name="Fraser C.M."/>
            <person name="Hine E."/>
            <person name="Shefchek K.A."/>
            <person name="Das S.P."/>
            <person name="Tettelin H."/>
        </authorList>
    </citation>
    <scope>NUCLEOTIDE SEQUENCE [LARGE SCALE GENOMIC DNA]</scope>
    <source>
        <strain evidence="9">4042</strain>
    </source>
</reference>
<dbReference type="EMBL" id="JAOB01000042">
    <property type="protein sequence ID" value="EUA42394.1"/>
    <property type="molecule type" value="Genomic_DNA"/>
</dbReference>
<dbReference type="InterPro" id="IPR018584">
    <property type="entry name" value="GT87"/>
</dbReference>
<evidence type="ECO:0000256" key="4">
    <source>
        <dbReference type="ARBA" id="ARBA00022692"/>
    </source>
</evidence>
<keyword evidence="2" id="KW-1003">Cell membrane</keyword>
<protein>
    <recommendedName>
        <fullName evidence="10">DUF2029 domain-containing protein</fullName>
    </recommendedName>
</protein>
<feature type="transmembrane region" description="Helical" evidence="8">
    <location>
        <begin position="300"/>
        <end position="323"/>
    </location>
</feature>
<evidence type="ECO:0000313" key="9">
    <source>
        <dbReference type="EMBL" id="EUA42394.1"/>
    </source>
</evidence>
<feature type="transmembrane region" description="Helical" evidence="8">
    <location>
        <begin position="343"/>
        <end position="360"/>
    </location>
</feature>
<evidence type="ECO:0000256" key="6">
    <source>
        <dbReference type="ARBA" id="ARBA00023136"/>
    </source>
</evidence>
<feature type="transmembrane region" description="Helical" evidence="8">
    <location>
        <begin position="134"/>
        <end position="151"/>
    </location>
</feature>
<feature type="transmembrane region" description="Helical" evidence="8">
    <location>
        <begin position="83"/>
        <end position="102"/>
    </location>
</feature>
<sequence length="426" mass="46041">MGFSAPPQELYTSVDPGRSVSVWVRCGGPVVLAGALMLYALVYVHWPRLAVQVDLQVYRFGAMRVRDGLDLYSIGLTGNSKELLFIYPPFAALGFLPLALIAEVSAQALWLVLMCVLVFYVVWRMLASLRVTQPDGLWALTALLVGLVAWLEPFRLSLQLGQINIAILAIVVADLLTPAQRKWAGVGVGLAAGIKLTPALFIVYLAAVGRVRAALMAAATFLITVVIGFAFLPKDSEYYWLRRGFHDVGRISHDPFANTSVEGLLHRLHVPAMVGTGMSAALAAVAVALAVMAYRRGHAVLGLALVGMASAAASPFSWSHHWVWFAPLMVHLGYRACVVRSRYSALTLLLLCALLAGWFTSAPGGDIREASVLSLRPGGVWNAIIPGSYVLVFLAVLAYTAVWLWRSARVSQPGPDREPQLALQAS</sequence>
<evidence type="ECO:0000256" key="5">
    <source>
        <dbReference type="ARBA" id="ARBA00022989"/>
    </source>
</evidence>
<evidence type="ECO:0000256" key="7">
    <source>
        <dbReference type="ARBA" id="ARBA00024033"/>
    </source>
</evidence>
<evidence type="ECO:0000256" key="1">
    <source>
        <dbReference type="ARBA" id="ARBA00004651"/>
    </source>
</evidence>
<keyword evidence="5 8" id="KW-1133">Transmembrane helix</keyword>
<feature type="transmembrane region" description="Helical" evidence="8">
    <location>
        <begin position="183"/>
        <end position="207"/>
    </location>
</feature>
<name>X8BEX1_MYCXE</name>
<keyword evidence="6 8" id="KW-0472">Membrane</keyword>
<feature type="transmembrane region" description="Helical" evidence="8">
    <location>
        <begin position="213"/>
        <end position="232"/>
    </location>
</feature>
<evidence type="ECO:0000256" key="3">
    <source>
        <dbReference type="ARBA" id="ARBA00022679"/>
    </source>
</evidence>
<feature type="transmembrane region" description="Helical" evidence="8">
    <location>
        <begin position="272"/>
        <end position="294"/>
    </location>
</feature>
<accession>X8BEX1</accession>
<keyword evidence="4 8" id="KW-0812">Transmembrane</keyword>
<dbReference type="AlphaFoldDB" id="X8BEX1"/>
<feature type="transmembrane region" description="Helical" evidence="8">
    <location>
        <begin position="20"/>
        <end position="42"/>
    </location>
</feature>
<dbReference type="Pfam" id="PF09594">
    <property type="entry name" value="GT87"/>
    <property type="match status" value="1"/>
</dbReference>
<feature type="transmembrane region" description="Helical" evidence="8">
    <location>
        <begin position="108"/>
        <end position="127"/>
    </location>
</feature>
<comment type="subcellular location">
    <subcellularLocation>
        <location evidence="1">Cell membrane</location>
        <topology evidence="1">Multi-pass membrane protein</topology>
    </subcellularLocation>
</comment>
<evidence type="ECO:0000256" key="8">
    <source>
        <dbReference type="SAM" id="Phobius"/>
    </source>
</evidence>
<feature type="transmembrane region" description="Helical" evidence="8">
    <location>
        <begin position="380"/>
        <end position="405"/>
    </location>
</feature>